<gene>
    <name evidence="7" type="ORF">ETD96_09400</name>
</gene>
<feature type="domain" description="Erythromycin biosynthesis protein CIII-like C-terminal" evidence="5">
    <location>
        <begin position="236"/>
        <end position="378"/>
    </location>
</feature>
<dbReference type="GO" id="GO:0008194">
    <property type="term" value="F:UDP-glycosyltransferase activity"/>
    <property type="evidence" value="ECO:0007669"/>
    <property type="project" value="InterPro"/>
</dbReference>
<dbReference type="CDD" id="cd03784">
    <property type="entry name" value="GT1_Gtf-like"/>
    <property type="match status" value="1"/>
</dbReference>
<evidence type="ECO:0000259" key="5">
    <source>
        <dbReference type="Pfam" id="PF06722"/>
    </source>
</evidence>
<evidence type="ECO:0000256" key="3">
    <source>
        <dbReference type="ARBA" id="ARBA00022679"/>
    </source>
</evidence>
<evidence type="ECO:0000256" key="4">
    <source>
        <dbReference type="SAM" id="MobiDB-lite"/>
    </source>
</evidence>
<feature type="region of interest" description="Disordered" evidence="4">
    <location>
        <begin position="163"/>
        <end position="183"/>
    </location>
</feature>
<name>A0A5S4H621_9ACTN</name>
<dbReference type="Pfam" id="PF06722">
    <property type="entry name" value="EryCIII-like_C"/>
    <property type="match status" value="1"/>
</dbReference>
<reference evidence="7 8" key="1">
    <citation type="submission" date="2019-05" db="EMBL/GenBank/DDBJ databases">
        <title>Draft genome sequence of Actinomadura geliboluensis A8036.</title>
        <authorList>
            <person name="Saricaoglu S."/>
            <person name="Isik K."/>
        </authorList>
    </citation>
    <scope>NUCLEOTIDE SEQUENCE [LARGE SCALE GENOMIC DNA]</scope>
    <source>
        <strain evidence="7 8">A8036</strain>
    </source>
</reference>
<evidence type="ECO:0000256" key="2">
    <source>
        <dbReference type="ARBA" id="ARBA00022676"/>
    </source>
</evidence>
<dbReference type="AlphaFoldDB" id="A0A5S4H621"/>
<comment type="caution">
    <text evidence="7">The sequence shown here is derived from an EMBL/GenBank/DDBJ whole genome shotgun (WGS) entry which is preliminary data.</text>
</comment>
<dbReference type="GO" id="GO:0016758">
    <property type="term" value="F:hexosyltransferase activity"/>
    <property type="evidence" value="ECO:0007669"/>
    <property type="project" value="UniProtKB-ARBA"/>
</dbReference>
<dbReference type="Gene3D" id="3.40.50.2000">
    <property type="entry name" value="Glycogen Phosphorylase B"/>
    <property type="match status" value="2"/>
</dbReference>
<dbReference type="InterPro" id="IPR048284">
    <property type="entry name" value="EryCIII-like_N"/>
</dbReference>
<comment type="similarity">
    <text evidence="1">Belongs to the glycosyltransferase 28 family.</text>
</comment>
<dbReference type="GO" id="GO:0017000">
    <property type="term" value="P:antibiotic biosynthetic process"/>
    <property type="evidence" value="ECO:0007669"/>
    <property type="project" value="UniProtKB-ARBA"/>
</dbReference>
<accession>A0A5S4H621</accession>
<dbReference type="InterPro" id="IPR002213">
    <property type="entry name" value="UDP_glucos_trans"/>
</dbReference>
<dbReference type="OrthoDB" id="5488434at2"/>
<protein>
    <submittedName>
        <fullName evidence="7">DUF1205 domain-containing protein</fullName>
    </submittedName>
</protein>
<evidence type="ECO:0000256" key="1">
    <source>
        <dbReference type="ARBA" id="ARBA00006962"/>
    </source>
</evidence>
<dbReference type="InterPro" id="IPR050426">
    <property type="entry name" value="Glycosyltransferase_28"/>
</dbReference>
<proteinExistence type="inferred from homology"/>
<organism evidence="7 8">
    <name type="scientific">Actinomadura geliboluensis</name>
    <dbReference type="NCBI Taxonomy" id="882440"/>
    <lineage>
        <taxon>Bacteria</taxon>
        <taxon>Bacillati</taxon>
        <taxon>Actinomycetota</taxon>
        <taxon>Actinomycetes</taxon>
        <taxon>Streptosporangiales</taxon>
        <taxon>Thermomonosporaceae</taxon>
        <taxon>Actinomadura</taxon>
    </lineage>
</organism>
<dbReference type="EMBL" id="VCKZ01000046">
    <property type="protein sequence ID" value="TMR40678.1"/>
    <property type="molecule type" value="Genomic_DNA"/>
</dbReference>
<evidence type="ECO:0000259" key="6">
    <source>
        <dbReference type="Pfam" id="PF21036"/>
    </source>
</evidence>
<dbReference type="Proteomes" id="UP000305238">
    <property type="component" value="Unassembled WGS sequence"/>
</dbReference>
<dbReference type="RefSeq" id="WP_138635925.1">
    <property type="nucleotide sequence ID" value="NZ_VCKZ01000046.1"/>
</dbReference>
<dbReference type="PANTHER" id="PTHR48050">
    <property type="entry name" value="STEROL 3-BETA-GLUCOSYLTRANSFERASE"/>
    <property type="match status" value="1"/>
</dbReference>
<dbReference type="InterPro" id="IPR010610">
    <property type="entry name" value="EryCIII-like_C"/>
</dbReference>
<dbReference type="SUPFAM" id="SSF53756">
    <property type="entry name" value="UDP-Glycosyltransferase/glycogen phosphorylase"/>
    <property type="match status" value="1"/>
</dbReference>
<evidence type="ECO:0000313" key="8">
    <source>
        <dbReference type="Proteomes" id="UP000305238"/>
    </source>
</evidence>
<keyword evidence="3" id="KW-0808">Transferase</keyword>
<dbReference type="Pfam" id="PF21036">
    <property type="entry name" value="EryCIII-like_N"/>
    <property type="match status" value="1"/>
</dbReference>
<dbReference type="PANTHER" id="PTHR48050:SF13">
    <property type="entry name" value="STEROL 3-BETA-GLUCOSYLTRANSFERASE UGT80A2"/>
    <property type="match status" value="1"/>
</dbReference>
<keyword evidence="8" id="KW-1185">Reference proteome</keyword>
<evidence type="ECO:0000313" key="7">
    <source>
        <dbReference type="EMBL" id="TMR40678.1"/>
    </source>
</evidence>
<feature type="domain" description="Erythromycin biosynthesis protein CIII-like N-terminal" evidence="6">
    <location>
        <begin position="22"/>
        <end position="222"/>
    </location>
</feature>
<sequence length="380" mass="39436">MRVLFPTAPAIGHTFPMVPLAWAFRAAGHEAVFVTGGDGLTVARAGLPVVDALPGRSTTEMLSGFARDVPALFAPLSGTTLPEMHAEMDQRKPHIIGAWDPLVDAYVAAAERVRPDLVVHDPILGVGPLIAAKAGVPAVGHGIGLSRFGPELLHEPPAARAFQRHGVRPPDGVRTLDIAPPSLAEGPPSPLAMRYVPYNGATVLPDWLAEPPSRPRIAVTIGSMVPRVGGLGPVERLLAAAPGVDAEFVVALGDTDPGQAGRLPEPDEVPPNVRTAAWVPLDALLPTCTAAIHHGGAGTLMTCCALGVPQLVLPLSPDRHLEAEMLRSRGACHITSPDGLDADAIKRLLADDQARTAAAELRAEIAALPTPSTIVAGLTG</sequence>
<keyword evidence="2" id="KW-0328">Glycosyltransferase</keyword>